<keyword evidence="2" id="KW-1185">Reference proteome</keyword>
<evidence type="ECO:0000313" key="1">
    <source>
        <dbReference type="EMBL" id="AQS83972.1"/>
    </source>
</evidence>
<evidence type="ECO:0000313" key="2">
    <source>
        <dbReference type="Proteomes" id="UP000188937"/>
    </source>
</evidence>
<dbReference type="RefSeq" id="WP_077812008.1">
    <property type="nucleotide sequence ID" value="NZ_CP014692.1"/>
</dbReference>
<dbReference type="EMBL" id="CP014692">
    <property type="protein sequence ID" value="AQS83972.1"/>
    <property type="molecule type" value="Genomic_DNA"/>
</dbReference>
<reference evidence="1 2" key="1">
    <citation type="submission" date="2016-03" db="EMBL/GenBank/DDBJ databases">
        <title>Acetic acid bacteria sequencing.</title>
        <authorList>
            <person name="Brandt J."/>
            <person name="Jakob F."/>
            <person name="Vogel R.F."/>
        </authorList>
    </citation>
    <scope>NUCLEOTIDE SEQUENCE [LARGE SCALE GENOMIC DNA]</scope>
    <source>
        <strain evidence="1 2">TMW2.1153</strain>
    </source>
</reference>
<dbReference type="STRING" id="435.A0U92_03430"/>
<sequence>MTPTPEMIEAAVLGTWQQTIQFQNGETWEDYKTRSPGAAILFSNGVEEGLKAALAAMWRPIGEALMDGTRYFVHCEEYCTIAWWDEDIDDAFGGWTDGRVPSWGYQEIREVLPVWFIPLSIFEDRK</sequence>
<gene>
    <name evidence="1" type="ORF">A0U92_03430</name>
</gene>
<evidence type="ECO:0008006" key="3">
    <source>
        <dbReference type="Google" id="ProtNLM"/>
    </source>
</evidence>
<dbReference type="AlphaFoldDB" id="A0A1U9KDV7"/>
<dbReference type="KEGG" id="aace:A0U92_03430"/>
<organism evidence="1 2">
    <name type="scientific">Acetobacter aceti</name>
    <dbReference type="NCBI Taxonomy" id="435"/>
    <lineage>
        <taxon>Bacteria</taxon>
        <taxon>Pseudomonadati</taxon>
        <taxon>Pseudomonadota</taxon>
        <taxon>Alphaproteobacteria</taxon>
        <taxon>Acetobacterales</taxon>
        <taxon>Acetobacteraceae</taxon>
        <taxon>Acetobacter</taxon>
        <taxon>Acetobacter subgen. Acetobacter</taxon>
    </lineage>
</organism>
<proteinExistence type="predicted"/>
<name>A0A1U9KDV7_ACEAC</name>
<dbReference type="Proteomes" id="UP000188937">
    <property type="component" value="Chromosome"/>
</dbReference>
<dbReference type="OrthoDB" id="7226461at2"/>
<protein>
    <recommendedName>
        <fullName evidence="3">DUF551 domain-containing protein</fullName>
    </recommendedName>
</protein>
<accession>A0A1U9KDV7</accession>